<keyword evidence="6" id="KW-1185">Reference proteome</keyword>
<dbReference type="GO" id="GO:0003677">
    <property type="term" value="F:DNA binding"/>
    <property type="evidence" value="ECO:0007669"/>
    <property type="project" value="UniProtKB-KW"/>
</dbReference>
<dbReference type="Gene3D" id="1.10.10.10">
    <property type="entry name" value="Winged helix-like DNA-binding domain superfamily/Winged helix DNA-binding domain"/>
    <property type="match status" value="1"/>
</dbReference>
<keyword evidence="1" id="KW-0805">Transcription regulation</keyword>
<evidence type="ECO:0000259" key="4">
    <source>
        <dbReference type="PROSITE" id="PS50987"/>
    </source>
</evidence>
<dbReference type="PRINTS" id="PR00778">
    <property type="entry name" value="HTHARSR"/>
</dbReference>
<feature type="domain" description="HTH arsR-type" evidence="4">
    <location>
        <begin position="3"/>
        <end position="97"/>
    </location>
</feature>
<dbReference type="SUPFAM" id="SSF46785">
    <property type="entry name" value="Winged helix' DNA-binding domain"/>
    <property type="match status" value="1"/>
</dbReference>
<organism evidence="5 6">
    <name type="scientific">Altericroceibacterium indicum</name>
    <dbReference type="NCBI Taxonomy" id="374177"/>
    <lineage>
        <taxon>Bacteria</taxon>
        <taxon>Pseudomonadati</taxon>
        <taxon>Pseudomonadota</taxon>
        <taxon>Alphaproteobacteria</taxon>
        <taxon>Sphingomonadales</taxon>
        <taxon>Erythrobacteraceae</taxon>
        <taxon>Altericroceibacterium</taxon>
    </lineage>
</organism>
<dbReference type="OrthoDB" id="194599at2"/>
<evidence type="ECO:0000256" key="2">
    <source>
        <dbReference type="ARBA" id="ARBA00023125"/>
    </source>
</evidence>
<dbReference type="NCBIfam" id="NF033788">
    <property type="entry name" value="HTH_metalloreg"/>
    <property type="match status" value="1"/>
</dbReference>
<evidence type="ECO:0000313" key="5">
    <source>
        <dbReference type="EMBL" id="MXP27051.1"/>
    </source>
</evidence>
<dbReference type="SMART" id="SM00418">
    <property type="entry name" value="HTH_ARSR"/>
    <property type="match status" value="1"/>
</dbReference>
<dbReference type="CDD" id="cd00090">
    <property type="entry name" value="HTH_ARSR"/>
    <property type="match status" value="1"/>
</dbReference>
<dbReference type="Pfam" id="PF01022">
    <property type="entry name" value="HTH_5"/>
    <property type="match status" value="1"/>
</dbReference>
<evidence type="ECO:0000313" key="6">
    <source>
        <dbReference type="Proteomes" id="UP000460561"/>
    </source>
</evidence>
<evidence type="ECO:0000256" key="1">
    <source>
        <dbReference type="ARBA" id="ARBA00023015"/>
    </source>
</evidence>
<sequence>MMQDAMNLEDSADVLRVLGHTVRLNLLSAIIDGERAVSEIEALTGITQPMLSQQLGVLRKSQLVETRREAKQIFYRINHDRMQAVRALMDRLAGTGRDSSAAMAMDRFQSGGSAAMFARIG</sequence>
<name>A0A845ADJ8_9SPHN</name>
<dbReference type="GO" id="GO:0003700">
    <property type="term" value="F:DNA-binding transcription factor activity"/>
    <property type="evidence" value="ECO:0007669"/>
    <property type="project" value="InterPro"/>
</dbReference>
<keyword evidence="2" id="KW-0238">DNA-binding</keyword>
<evidence type="ECO:0000256" key="3">
    <source>
        <dbReference type="ARBA" id="ARBA00023163"/>
    </source>
</evidence>
<keyword evidence="3" id="KW-0804">Transcription</keyword>
<accession>A0A845ADJ8</accession>
<dbReference type="InterPro" id="IPR036390">
    <property type="entry name" value="WH_DNA-bd_sf"/>
</dbReference>
<dbReference type="InterPro" id="IPR051011">
    <property type="entry name" value="Metal_resp_trans_reg"/>
</dbReference>
<reference evidence="5 6" key="1">
    <citation type="submission" date="2019-12" db="EMBL/GenBank/DDBJ databases">
        <title>Genomic-based taxomic classification of the family Erythrobacteraceae.</title>
        <authorList>
            <person name="Xu L."/>
        </authorList>
    </citation>
    <scope>NUCLEOTIDE SEQUENCE [LARGE SCALE GENOMIC DNA]</scope>
    <source>
        <strain evidence="5 6">DSM 18604</strain>
    </source>
</reference>
<proteinExistence type="predicted"/>
<dbReference type="RefSeq" id="WP_160740268.1">
    <property type="nucleotide sequence ID" value="NZ_WTYQ01000006.1"/>
</dbReference>
<dbReference type="InterPro" id="IPR001845">
    <property type="entry name" value="HTH_ArsR_DNA-bd_dom"/>
</dbReference>
<dbReference type="EMBL" id="WTYQ01000006">
    <property type="protein sequence ID" value="MXP27051.1"/>
    <property type="molecule type" value="Genomic_DNA"/>
</dbReference>
<dbReference type="InterPro" id="IPR036388">
    <property type="entry name" value="WH-like_DNA-bd_sf"/>
</dbReference>
<protein>
    <submittedName>
        <fullName evidence="5">Metalloregulator ArsR/SmtB family transcription factor</fullName>
    </submittedName>
</protein>
<dbReference type="AlphaFoldDB" id="A0A845ADJ8"/>
<dbReference type="InterPro" id="IPR011991">
    <property type="entry name" value="ArsR-like_HTH"/>
</dbReference>
<gene>
    <name evidence="5" type="ORF">GRI39_13540</name>
</gene>
<comment type="caution">
    <text evidence="5">The sequence shown here is derived from an EMBL/GenBank/DDBJ whole genome shotgun (WGS) entry which is preliminary data.</text>
</comment>
<dbReference type="PROSITE" id="PS50987">
    <property type="entry name" value="HTH_ARSR_2"/>
    <property type="match status" value="1"/>
</dbReference>
<dbReference type="PANTHER" id="PTHR43132:SF2">
    <property type="entry name" value="ARSENICAL RESISTANCE OPERON REPRESSOR ARSR-RELATED"/>
    <property type="match status" value="1"/>
</dbReference>
<dbReference type="PANTHER" id="PTHR43132">
    <property type="entry name" value="ARSENICAL RESISTANCE OPERON REPRESSOR ARSR-RELATED"/>
    <property type="match status" value="1"/>
</dbReference>
<dbReference type="Proteomes" id="UP000460561">
    <property type="component" value="Unassembled WGS sequence"/>
</dbReference>